<evidence type="ECO:0000313" key="2">
    <source>
        <dbReference type="Proteomes" id="UP001595697"/>
    </source>
</evidence>
<evidence type="ECO:0000313" key="1">
    <source>
        <dbReference type="EMBL" id="MFC3970508.1"/>
    </source>
</evidence>
<dbReference type="Proteomes" id="UP001595697">
    <property type="component" value="Unassembled WGS sequence"/>
</dbReference>
<evidence type="ECO:0008006" key="3">
    <source>
        <dbReference type="Google" id="ProtNLM"/>
    </source>
</evidence>
<sequence>MTKDRSAAHKLRTNCLLHNVSPKGEPMLFGKSVFQSILTRLDDEDAQEADAQPHANFRVSGLPMGFVTETWERPEPSSTESLHRLYGLDEEQTPSKIEEPPPPPPVMPPHLARLTDTEIAEDLALKPQDTPEKLMARRRAFAKLNHPDRVHPDFRPQATRRMTVANMLIDQALRLHPHR</sequence>
<keyword evidence="2" id="KW-1185">Reference proteome</keyword>
<dbReference type="RefSeq" id="WP_247261777.1">
    <property type="nucleotide sequence ID" value="NZ_JALJQZ010000027.1"/>
</dbReference>
<reference evidence="2" key="1">
    <citation type="journal article" date="2019" name="Int. J. Syst. Evol. Microbiol.">
        <title>The Global Catalogue of Microorganisms (GCM) 10K type strain sequencing project: providing services to taxonomists for standard genome sequencing and annotation.</title>
        <authorList>
            <consortium name="The Broad Institute Genomics Platform"/>
            <consortium name="The Broad Institute Genome Sequencing Center for Infectious Disease"/>
            <person name="Wu L."/>
            <person name="Ma J."/>
        </authorList>
    </citation>
    <scope>NUCLEOTIDE SEQUENCE [LARGE SCALE GENOMIC DNA]</scope>
    <source>
        <strain evidence="2">TBRC 5781</strain>
    </source>
</reference>
<accession>A0ABV8EDU3</accession>
<organism evidence="1 2">
    <name type="scientific">Rhizobium lemnae</name>
    <dbReference type="NCBI Taxonomy" id="1214924"/>
    <lineage>
        <taxon>Bacteria</taxon>
        <taxon>Pseudomonadati</taxon>
        <taxon>Pseudomonadota</taxon>
        <taxon>Alphaproteobacteria</taxon>
        <taxon>Hyphomicrobiales</taxon>
        <taxon>Rhizobiaceae</taxon>
        <taxon>Rhizobium/Agrobacterium group</taxon>
        <taxon>Rhizobium</taxon>
    </lineage>
</organism>
<proteinExistence type="predicted"/>
<protein>
    <recommendedName>
        <fullName evidence="3">J domain-containing protein</fullName>
    </recommendedName>
</protein>
<dbReference type="EMBL" id="JBHSBD010000106">
    <property type="protein sequence ID" value="MFC3970508.1"/>
    <property type="molecule type" value="Genomic_DNA"/>
</dbReference>
<comment type="caution">
    <text evidence="1">The sequence shown here is derived from an EMBL/GenBank/DDBJ whole genome shotgun (WGS) entry which is preliminary data.</text>
</comment>
<gene>
    <name evidence="1" type="ORF">ACFOVS_20710</name>
</gene>
<name>A0ABV8EDU3_9HYPH</name>